<gene>
    <name evidence="1" type="ORF">H9814_07605</name>
</gene>
<evidence type="ECO:0000313" key="1">
    <source>
        <dbReference type="EMBL" id="HIZ33384.1"/>
    </source>
</evidence>
<sequence length="127" mass="14583">MNMERGIITITENGAVAMPTAPVWMTQQEMSDAFNVFGCYVRKVIAAIYKNKELSEEETVRHVRQDGRISYDVFSLEMVVAVAFKLRSRECMAFRRFVVECLTTSRNSKPINLFFSLSPYNGLRVNN</sequence>
<evidence type="ECO:0000313" key="2">
    <source>
        <dbReference type="Proteomes" id="UP000824028"/>
    </source>
</evidence>
<comment type="caution">
    <text evidence="1">The sequence shown here is derived from an EMBL/GenBank/DDBJ whole genome shotgun (WGS) entry which is preliminary data.</text>
</comment>
<dbReference type="PANTHER" id="PTHR35810:SF1">
    <property type="entry name" value="CYTOPLASMIC PROTEIN"/>
    <property type="match status" value="1"/>
</dbReference>
<accession>A0A9D2J2J5</accession>
<dbReference type="EMBL" id="DXBX01000060">
    <property type="protein sequence ID" value="HIZ33384.1"/>
    <property type="molecule type" value="Genomic_DNA"/>
</dbReference>
<organism evidence="1 2">
    <name type="scientific">Candidatus Bacteroides merdigallinarum</name>
    <dbReference type="NCBI Taxonomy" id="2838473"/>
    <lineage>
        <taxon>Bacteria</taxon>
        <taxon>Pseudomonadati</taxon>
        <taxon>Bacteroidota</taxon>
        <taxon>Bacteroidia</taxon>
        <taxon>Bacteroidales</taxon>
        <taxon>Bacteroidaceae</taxon>
        <taxon>Bacteroides</taxon>
    </lineage>
</organism>
<protein>
    <submittedName>
        <fullName evidence="1">Transporter</fullName>
    </submittedName>
</protein>
<dbReference type="Proteomes" id="UP000824028">
    <property type="component" value="Unassembled WGS sequence"/>
</dbReference>
<name>A0A9D2J2J5_9BACE</name>
<dbReference type="PANTHER" id="PTHR35810">
    <property type="entry name" value="CYTOPLASMIC PROTEIN-RELATED"/>
    <property type="match status" value="1"/>
</dbReference>
<proteinExistence type="predicted"/>
<dbReference type="AlphaFoldDB" id="A0A9D2J2J5"/>
<reference evidence="1" key="1">
    <citation type="journal article" date="2021" name="PeerJ">
        <title>Extensive microbial diversity within the chicken gut microbiome revealed by metagenomics and culture.</title>
        <authorList>
            <person name="Gilroy R."/>
            <person name="Ravi A."/>
            <person name="Getino M."/>
            <person name="Pursley I."/>
            <person name="Horton D.L."/>
            <person name="Alikhan N.F."/>
            <person name="Baker D."/>
            <person name="Gharbi K."/>
            <person name="Hall N."/>
            <person name="Watson M."/>
            <person name="Adriaenssens E.M."/>
            <person name="Foster-Nyarko E."/>
            <person name="Jarju S."/>
            <person name="Secka A."/>
            <person name="Antonio M."/>
            <person name="Oren A."/>
            <person name="Chaudhuri R.R."/>
            <person name="La Ragione R."/>
            <person name="Hildebrand F."/>
            <person name="Pallen M.J."/>
        </authorList>
    </citation>
    <scope>NUCLEOTIDE SEQUENCE</scope>
    <source>
        <strain evidence="1">ChiHjej9B8-1298</strain>
    </source>
</reference>
<reference evidence="1" key="2">
    <citation type="submission" date="2021-04" db="EMBL/GenBank/DDBJ databases">
        <authorList>
            <person name="Gilroy R."/>
        </authorList>
    </citation>
    <scope>NUCLEOTIDE SEQUENCE</scope>
    <source>
        <strain evidence="1">ChiHjej9B8-1298</strain>
    </source>
</reference>